<dbReference type="SUPFAM" id="SSF53067">
    <property type="entry name" value="Actin-like ATPase domain"/>
    <property type="match status" value="2"/>
</dbReference>
<dbReference type="Proteomes" id="UP000053424">
    <property type="component" value="Unassembled WGS sequence"/>
</dbReference>
<dbReference type="InterPro" id="IPR043129">
    <property type="entry name" value="ATPase_NBD"/>
</dbReference>
<reference evidence="3" key="2">
    <citation type="submission" date="2015-01" db="EMBL/GenBank/DDBJ databases">
        <title>Evolutionary Origins and Diversification of the Mycorrhizal Mutualists.</title>
        <authorList>
            <consortium name="DOE Joint Genome Institute"/>
            <consortium name="Mycorrhizal Genomics Consortium"/>
            <person name="Kohler A."/>
            <person name="Kuo A."/>
            <person name="Nagy L.G."/>
            <person name="Floudas D."/>
            <person name="Copeland A."/>
            <person name="Barry K.W."/>
            <person name="Cichocki N."/>
            <person name="Veneault-Fourrey C."/>
            <person name="LaButti K."/>
            <person name="Lindquist E.A."/>
            <person name="Lipzen A."/>
            <person name="Lundell T."/>
            <person name="Morin E."/>
            <person name="Murat C."/>
            <person name="Riley R."/>
            <person name="Ohm R."/>
            <person name="Sun H."/>
            <person name="Tunlid A."/>
            <person name="Henrissat B."/>
            <person name="Grigoriev I.V."/>
            <person name="Hibbett D.S."/>
            <person name="Martin F."/>
        </authorList>
    </citation>
    <scope>NUCLEOTIDE SEQUENCE [LARGE SCALE GENOMIC DNA]</scope>
    <source>
        <strain evidence="3">h7</strain>
    </source>
</reference>
<evidence type="ECO:0000313" key="2">
    <source>
        <dbReference type="EMBL" id="KIM41902.1"/>
    </source>
</evidence>
<evidence type="ECO:0008006" key="4">
    <source>
        <dbReference type="Google" id="ProtNLM"/>
    </source>
</evidence>
<accession>A0A0C2YLJ6</accession>
<evidence type="ECO:0000256" key="1">
    <source>
        <dbReference type="SAM" id="MobiDB-lite"/>
    </source>
</evidence>
<evidence type="ECO:0000313" key="3">
    <source>
        <dbReference type="Proteomes" id="UP000053424"/>
    </source>
</evidence>
<name>A0A0C2YLJ6_HEBCY</name>
<keyword evidence="3" id="KW-1185">Reference proteome</keyword>
<dbReference type="PANTHER" id="PTHR14187:SF5">
    <property type="entry name" value="HEAT SHOCK 70 KDA PROTEIN 12A"/>
    <property type="match status" value="1"/>
</dbReference>
<feature type="compositionally biased region" description="Polar residues" evidence="1">
    <location>
        <begin position="62"/>
        <end position="100"/>
    </location>
</feature>
<protein>
    <recommendedName>
        <fullName evidence="4">Actin-like ATPase domain-containing protein</fullName>
    </recommendedName>
</protein>
<dbReference type="HOGENOM" id="CLU_009958_6_3_1"/>
<dbReference type="AlphaFoldDB" id="A0A0C2YLJ6"/>
<feature type="region of interest" description="Disordered" evidence="1">
    <location>
        <begin position="1"/>
        <end position="100"/>
    </location>
</feature>
<dbReference type="Gene3D" id="3.30.420.40">
    <property type="match status" value="1"/>
</dbReference>
<dbReference type="CDD" id="cd10170">
    <property type="entry name" value="ASKHA_NBD_HSP70"/>
    <property type="match status" value="1"/>
</dbReference>
<sequence length="721" mass="79214">MSCCGEPKDSAPANSKPPPQRPTGPIATQPTFQPGLEKPQFFQQPSLSPPPAVHANAFAANGFQQPGQPAWGQSASPPLSNDFGTLNNSPMPSTTGTFNGSTTYNGSTFNVNNGFSSMNQPLIRPTSAHSRMSSVPTPPPLLGQAGGQPQDEGKMSISIDFGTTFSGVAYGSSRIAGGKIQQILNWTGSFETFRKIPTCLLYDEHGRVLAWGLEAKNSSPMPGTSRCEWFKLFLEPQALRDESTIDPRLPSIPAGKRAIDLIIDFLSCLWEYAKDQITKDIGAVADLNSADVWLTVPAAWDARGCDIMREAAITAGLVQSSRAGDNTWRERLRIITEPEAAAVHCAQLTDLHHLKASQNFMVCDAGGGTVDLAVYKIIGQMANLEIAEMCARSGANCGSLFLDLRFRELIKTLLHDHPAHLDPPSLAYFMHSFSETDKLNYTGVHDDDNMFHFTCFNVEDPHDPSVGLMNGQLSIPGNLLRREVFDPVVNEVVQLIEEQLSRVDQPVHALLLVGGFAGSEYLKQRVTDQFFSRIRVIARPPDADTATLRGAAAYGLARRPLVSSVIAPRSYLMKVKLPAEQEDWLKRPAYIRNNDAGVPICENRLQYLVSKGAILRKGQRLTTKFCKFSQSAQDSSFVATLYTSDSEKIMRYTDEGETNELCKWTVDLSSLPTFRQNASMPQTGGFYTEFELGLELDSAEVRGILLYNNQEWGRVTFDFLG</sequence>
<dbReference type="PANTHER" id="PTHR14187">
    <property type="entry name" value="ALPHA KINASE/ELONGATION FACTOR 2 KINASE"/>
    <property type="match status" value="1"/>
</dbReference>
<dbReference type="OrthoDB" id="2963168at2759"/>
<reference evidence="2 3" key="1">
    <citation type="submission" date="2014-04" db="EMBL/GenBank/DDBJ databases">
        <authorList>
            <consortium name="DOE Joint Genome Institute"/>
            <person name="Kuo A."/>
            <person name="Gay G."/>
            <person name="Dore J."/>
            <person name="Kohler A."/>
            <person name="Nagy L.G."/>
            <person name="Floudas D."/>
            <person name="Copeland A."/>
            <person name="Barry K.W."/>
            <person name="Cichocki N."/>
            <person name="Veneault-Fourrey C."/>
            <person name="LaButti K."/>
            <person name="Lindquist E.A."/>
            <person name="Lipzen A."/>
            <person name="Lundell T."/>
            <person name="Morin E."/>
            <person name="Murat C."/>
            <person name="Sun H."/>
            <person name="Tunlid A."/>
            <person name="Henrissat B."/>
            <person name="Grigoriev I.V."/>
            <person name="Hibbett D.S."/>
            <person name="Martin F."/>
            <person name="Nordberg H.P."/>
            <person name="Cantor M.N."/>
            <person name="Hua S.X."/>
        </authorList>
    </citation>
    <scope>NUCLEOTIDE SEQUENCE [LARGE SCALE GENOMIC DNA]</scope>
    <source>
        <strain evidence="3">h7</strain>
    </source>
</reference>
<dbReference type="STRING" id="686832.A0A0C2YLJ6"/>
<proteinExistence type="predicted"/>
<gene>
    <name evidence="2" type="ORF">M413DRAFT_445111</name>
</gene>
<organism evidence="2 3">
    <name type="scientific">Hebeloma cylindrosporum</name>
    <dbReference type="NCBI Taxonomy" id="76867"/>
    <lineage>
        <taxon>Eukaryota</taxon>
        <taxon>Fungi</taxon>
        <taxon>Dikarya</taxon>
        <taxon>Basidiomycota</taxon>
        <taxon>Agaricomycotina</taxon>
        <taxon>Agaricomycetes</taxon>
        <taxon>Agaricomycetidae</taxon>
        <taxon>Agaricales</taxon>
        <taxon>Agaricineae</taxon>
        <taxon>Hymenogastraceae</taxon>
        <taxon>Hebeloma</taxon>
    </lineage>
</organism>
<dbReference type="EMBL" id="KN831779">
    <property type="protein sequence ID" value="KIM41902.1"/>
    <property type="molecule type" value="Genomic_DNA"/>
</dbReference>